<gene>
    <name evidence="2" type="ORF">TSUD_218970</name>
</gene>
<feature type="region of interest" description="Disordered" evidence="1">
    <location>
        <begin position="1"/>
        <end position="27"/>
    </location>
</feature>
<dbReference type="AlphaFoldDB" id="A0A2Z6MK82"/>
<name>A0A2Z6MK82_TRISU</name>
<keyword evidence="3" id="KW-1185">Reference proteome</keyword>
<evidence type="ECO:0000256" key="1">
    <source>
        <dbReference type="SAM" id="MobiDB-lite"/>
    </source>
</evidence>
<proteinExistence type="predicted"/>
<organism evidence="2 3">
    <name type="scientific">Trifolium subterraneum</name>
    <name type="common">Subterranean clover</name>
    <dbReference type="NCBI Taxonomy" id="3900"/>
    <lineage>
        <taxon>Eukaryota</taxon>
        <taxon>Viridiplantae</taxon>
        <taxon>Streptophyta</taxon>
        <taxon>Embryophyta</taxon>
        <taxon>Tracheophyta</taxon>
        <taxon>Spermatophyta</taxon>
        <taxon>Magnoliopsida</taxon>
        <taxon>eudicotyledons</taxon>
        <taxon>Gunneridae</taxon>
        <taxon>Pentapetalae</taxon>
        <taxon>rosids</taxon>
        <taxon>fabids</taxon>
        <taxon>Fabales</taxon>
        <taxon>Fabaceae</taxon>
        <taxon>Papilionoideae</taxon>
        <taxon>50 kb inversion clade</taxon>
        <taxon>NPAAA clade</taxon>
        <taxon>Hologalegina</taxon>
        <taxon>IRL clade</taxon>
        <taxon>Trifolieae</taxon>
        <taxon>Trifolium</taxon>
    </lineage>
</organism>
<feature type="compositionally biased region" description="Basic and acidic residues" evidence="1">
    <location>
        <begin position="1"/>
        <end position="15"/>
    </location>
</feature>
<protein>
    <submittedName>
        <fullName evidence="2">Uncharacterized protein</fullName>
    </submittedName>
</protein>
<evidence type="ECO:0000313" key="3">
    <source>
        <dbReference type="Proteomes" id="UP000242715"/>
    </source>
</evidence>
<dbReference type="EMBL" id="DF973500">
    <property type="protein sequence ID" value="GAU32648.1"/>
    <property type="molecule type" value="Genomic_DNA"/>
</dbReference>
<accession>A0A2Z6MK82</accession>
<dbReference type="Proteomes" id="UP000242715">
    <property type="component" value="Unassembled WGS sequence"/>
</dbReference>
<sequence length="68" mass="7755">MDIRNRVSNRRESLKHNPSFEQTKQSSTLQLKLLVGNALEKARQNGYERGVERLDPRCGNGVVSQKIC</sequence>
<reference evidence="3" key="1">
    <citation type="journal article" date="2017" name="Front. Plant Sci.">
        <title>Climate Clever Clovers: New Paradigm to Reduce the Environmental Footprint of Ruminants by Breeding Low Methanogenic Forages Utilizing Haplotype Variation.</title>
        <authorList>
            <person name="Kaur P."/>
            <person name="Appels R."/>
            <person name="Bayer P.E."/>
            <person name="Keeble-Gagnere G."/>
            <person name="Wang J."/>
            <person name="Hirakawa H."/>
            <person name="Shirasawa K."/>
            <person name="Vercoe P."/>
            <person name="Stefanova K."/>
            <person name="Durmic Z."/>
            <person name="Nichols P."/>
            <person name="Revell C."/>
            <person name="Isobe S.N."/>
            <person name="Edwards D."/>
            <person name="Erskine W."/>
        </authorList>
    </citation>
    <scope>NUCLEOTIDE SEQUENCE [LARGE SCALE GENOMIC DNA]</scope>
    <source>
        <strain evidence="3">cv. Daliak</strain>
    </source>
</reference>
<evidence type="ECO:0000313" key="2">
    <source>
        <dbReference type="EMBL" id="GAU32648.1"/>
    </source>
</evidence>